<gene>
    <name evidence="1" type="ORF">ATANTOWER_012184</name>
</gene>
<dbReference type="EMBL" id="JAHUTI010019930">
    <property type="protein sequence ID" value="MED6238197.1"/>
    <property type="molecule type" value="Genomic_DNA"/>
</dbReference>
<evidence type="ECO:0000313" key="1">
    <source>
        <dbReference type="EMBL" id="MED6238197.1"/>
    </source>
</evidence>
<proteinExistence type="predicted"/>
<keyword evidence="2" id="KW-1185">Reference proteome</keyword>
<sequence>MVRTEKAGVCGAASLEMRLMLRQNSRAEFISTRRPTADSGCGGFRRVPTCGSLQRAWRISGEISIITGTPWG</sequence>
<organism evidence="1 2">
    <name type="scientific">Ataeniobius toweri</name>
    <dbReference type="NCBI Taxonomy" id="208326"/>
    <lineage>
        <taxon>Eukaryota</taxon>
        <taxon>Metazoa</taxon>
        <taxon>Chordata</taxon>
        <taxon>Craniata</taxon>
        <taxon>Vertebrata</taxon>
        <taxon>Euteleostomi</taxon>
        <taxon>Actinopterygii</taxon>
        <taxon>Neopterygii</taxon>
        <taxon>Teleostei</taxon>
        <taxon>Neoteleostei</taxon>
        <taxon>Acanthomorphata</taxon>
        <taxon>Ovalentaria</taxon>
        <taxon>Atherinomorphae</taxon>
        <taxon>Cyprinodontiformes</taxon>
        <taxon>Goodeidae</taxon>
        <taxon>Ataeniobius</taxon>
    </lineage>
</organism>
<evidence type="ECO:0000313" key="2">
    <source>
        <dbReference type="Proteomes" id="UP001345963"/>
    </source>
</evidence>
<comment type="caution">
    <text evidence="1">The sequence shown here is derived from an EMBL/GenBank/DDBJ whole genome shotgun (WGS) entry which is preliminary data.</text>
</comment>
<accession>A0ABU7AJF9</accession>
<protein>
    <submittedName>
        <fullName evidence="1">Uncharacterized protein</fullName>
    </submittedName>
</protein>
<reference evidence="1 2" key="1">
    <citation type="submission" date="2021-07" db="EMBL/GenBank/DDBJ databases">
        <authorList>
            <person name="Palmer J.M."/>
        </authorList>
    </citation>
    <scope>NUCLEOTIDE SEQUENCE [LARGE SCALE GENOMIC DNA]</scope>
    <source>
        <strain evidence="1 2">AT_MEX2019</strain>
        <tissue evidence="1">Muscle</tissue>
    </source>
</reference>
<dbReference type="Proteomes" id="UP001345963">
    <property type="component" value="Unassembled WGS sequence"/>
</dbReference>
<name>A0ABU7AJF9_9TELE</name>